<feature type="transmembrane region" description="Helical" evidence="1">
    <location>
        <begin position="201"/>
        <end position="218"/>
    </location>
</feature>
<accession>A0A0K2V8T8</accession>
<dbReference type="Pfam" id="PF01105">
    <property type="entry name" value="EMP24_GP25L"/>
    <property type="match status" value="1"/>
</dbReference>
<dbReference type="AlphaFoldDB" id="A0A0K2V8T8"/>
<keyword evidence="1" id="KW-1133">Transmembrane helix</keyword>
<name>A0A0K2V8T8_LEPSM</name>
<dbReference type="EMBL" id="HACA01029384">
    <property type="protein sequence ID" value="CDW46745.1"/>
    <property type="molecule type" value="Transcribed_RNA"/>
</dbReference>
<keyword evidence="1" id="KW-0472">Membrane</keyword>
<organism evidence="3">
    <name type="scientific">Lepeophtheirus salmonis</name>
    <name type="common">Salmon louse</name>
    <name type="synonym">Caligus salmonis</name>
    <dbReference type="NCBI Taxonomy" id="72036"/>
    <lineage>
        <taxon>Eukaryota</taxon>
        <taxon>Metazoa</taxon>
        <taxon>Ecdysozoa</taxon>
        <taxon>Arthropoda</taxon>
        <taxon>Crustacea</taxon>
        <taxon>Multicrustacea</taxon>
        <taxon>Hexanauplia</taxon>
        <taxon>Copepoda</taxon>
        <taxon>Siphonostomatoida</taxon>
        <taxon>Caligidae</taxon>
        <taxon>Lepeophtheirus</taxon>
    </lineage>
</organism>
<evidence type="ECO:0000313" key="3">
    <source>
        <dbReference type="EMBL" id="CDW46745.1"/>
    </source>
</evidence>
<feature type="domain" description="GOLD" evidence="2">
    <location>
        <begin position="48"/>
        <end position="224"/>
    </location>
</feature>
<dbReference type="InterPro" id="IPR009038">
    <property type="entry name" value="GOLD_dom"/>
</dbReference>
<evidence type="ECO:0000256" key="1">
    <source>
        <dbReference type="SAM" id="Phobius"/>
    </source>
</evidence>
<sequence>MKKMPSDLKNSARVKTSHYIKNPKGKQKFRVWEEENQNMVVIKEKTHSLNFVLFPQSLECFFLEVDTGSIANIEYSVRSVNINDGSYSYLTAIIYGEHGAQLDRFESLRNGFFEYESHSEHDLKICFSNTGKGSRLVVLLDVLTLKQKVEPMREINFGAKSLEKIVFNLFRTEHQIFLLKVRRTVDFERLQAITHMIDYRSCLYITMVAIVGVIQVTLHRRFFSKASNVRV</sequence>
<keyword evidence="1 3" id="KW-0812">Transmembrane</keyword>
<reference evidence="3" key="1">
    <citation type="submission" date="2014-05" db="EMBL/GenBank/DDBJ databases">
        <authorList>
            <person name="Chronopoulou M."/>
        </authorList>
    </citation>
    <scope>NUCLEOTIDE SEQUENCE</scope>
    <source>
        <tissue evidence="3">Whole organism</tissue>
    </source>
</reference>
<protein>
    <submittedName>
        <fullName evidence="3">Transmembrane emp24 domaincontaining protein 6like [Strongylocentrotus purpuratus]</fullName>
    </submittedName>
</protein>
<dbReference type="SMART" id="SM01190">
    <property type="entry name" value="EMP24_GP25L"/>
    <property type="match status" value="1"/>
</dbReference>
<evidence type="ECO:0000259" key="2">
    <source>
        <dbReference type="SMART" id="SM01190"/>
    </source>
</evidence>
<proteinExistence type="predicted"/>